<gene>
    <name evidence="1" type="ORF">S01H4_25749</name>
</gene>
<proteinExistence type="predicted"/>
<name>X1B541_9ZZZZ</name>
<organism evidence="1">
    <name type="scientific">marine sediment metagenome</name>
    <dbReference type="NCBI Taxonomy" id="412755"/>
    <lineage>
        <taxon>unclassified sequences</taxon>
        <taxon>metagenomes</taxon>
        <taxon>ecological metagenomes</taxon>
    </lineage>
</organism>
<feature type="non-terminal residue" evidence="1">
    <location>
        <position position="1"/>
    </location>
</feature>
<feature type="non-terminal residue" evidence="1">
    <location>
        <position position="277"/>
    </location>
</feature>
<accession>X1B541</accession>
<sequence>AVSGAGGVVTFRPASGEKTYVSKVEYPNSSLKQNRNYEVGVVLSDRYGRQSSVILNKPTQSSTIFSPYFDSSLIQKNWPGDSIKMLFNSPIGPTNADQTNGWPGIYNGDASSANYNPLGWYSYKVVVKQTEQEYYNVYLPGIMAAYPEDDTLELGSTSHTVLINDNINKIPRDLSEVGPEQKQFRSSVRLFGRIENTTTTITTANFGLSNKQYYPSLISDTASMISTFRDMFEVPSTITDGYKQFYDFESNPLIARISTVSQIGQIDTTNETETPPG</sequence>
<dbReference type="EMBL" id="BART01012300">
    <property type="protein sequence ID" value="GAG79303.1"/>
    <property type="molecule type" value="Genomic_DNA"/>
</dbReference>
<dbReference type="AlphaFoldDB" id="X1B541"/>
<evidence type="ECO:0000313" key="1">
    <source>
        <dbReference type="EMBL" id="GAG79303.1"/>
    </source>
</evidence>
<reference evidence="1" key="1">
    <citation type="journal article" date="2014" name="Front. Microbiol.">
        <title>High frequency of phylogenetically diverse reductive dehalogenase-homologous genes in deep subseafloor sedimentary metagenomes.</title>
        <authorList>
            <person name="Kawai M."/>
            <person name="Futagami T."/>
            <person name="Toyoda A."/>
            <person name="Takaki Y."/>
            <person name="Nishi S."/>
            <person name="Hori S."/>
            <person name="Arai W."/>
            <person name="Tsubouchi T."/>
            <person name="Morono Y."/>
            <person name="Uchiyama I."/>
            <person name="Ito T."/>
            <person name="Fujiyama A."/>
            <person name="Inagaki F."/>
            <person name="Takami H."/>
        </authorList>
    </citation>
    <scope>NUCLEOTIDE SEQUENCE</scope>
    <source>
        <strain evidence="1">Expedition CK06-06</strain>
    </source>
</reference>
<comment type="caution">
    <text evidence="1">The sequence shown here is derived from an EMBL/GenBank/DDBJ whole genome shotgun (WGS) entry which is preliminary data.</text>
</comment>
<protein>
    <submittedName>
        <fullName evidence="1">Uncharacterized protein</fullName>
    </submittedName>
</protein>